<keyword evidence="5" id="KW-1185">Reference proteome</keyword>
<evidence type="ECO:0008006" key="6">
    <source>
        <dbReference type="Google" id="ProtNLM"/>
    </source>
</evidence>
<dbReference type="Pfam" id="PF00741">
    <property type="entry name" value="Gas_vesicle"/>
    <property type="match status" value="1"/>
</dbReference>
<accession>A0AAJ0XCG4</accession>
<comment type="subcellular location">
    <subcellularLocation>
        <location evidence="2">Gas vesicle</location>
    </subcellularLocation>
</comment>
<organism evidence="4 5">
    <name type="scientific">Halochromatium glycolicum</name>
    <dbReference type="NCBI Taxonomy" id="85075"/>
    <lineage>
        <taxon>Bacteria</taxon>
        <taxon>Pseudomonadati</taxon>
        <taxon>Pseudomonadota</taxon>
        <taxon>Gammaproteobacteria</taxon>
        <taxon>Chromatiales</taxon>
        <taxon>Chromatiaceae</taxon>
        <taxon>Halochromatium</taxon>
    </lineage>
</organism>
<keyword evidence="1" id="KW-0304">Gas vesicle</keyword>
<dbReference type="GO" id="GO:0005198">
    <property type="term" value="F:structural molecule activity"/>
    <property type="evidence" value="ECO:0007669"/>
    <property type="project" value="InterPro"/>
</dbReference>
<evidence type="ECO:0000256" key="2">
    <source>
        <dbReference type="ARBA" id="ARBA00035108"/>
    </source>
</evidence>
<dbReference type="InterPro" id="IPR000638">
    <property type="entry name" value="Gas-vesicle_GvpA-like"/>
</dbReference>
<evidence type="ECO:0000256" key="3">
    <source>
        <dbReference type="ARBA" id="ARBA00035646"/>
    </source>
</evidence>
<evidence type="ECO:0000313" key="4">
    <source>
        <dbReference type="EMBL" id="MBK1706852.1"/>
    </source>
</evidence>
<gene>
    <name evidence="4" type="ORF">CKO40_20485</name>
</gene>
<comment type="similarity">
    <text evidence="3">Belongs to the gas vesicle GvpA family.</text>
</comment>
<dbReference type="EMBL" id="NRSJ01000053">
    <property type="protein sequence ID" value="MBK1706852.1"/>
    <property type="molecule type" value="Genomic_DNA"/>
</dbReference>
<dbReference type="InterPro" id="IPR050530">
    <property type="entry name" value="GvpA"/>
</dbReference>
<protein>
    <recommendedName>
        <fullName evidence="6">Gas vesicle protein</fullName>
    </recommendedName>
</protein>
<dbReference type="AlphaFoldDB" id="A0AAJ0XCG4"/>
<dbReference type="GO" id="GO:0012506">
    <property type="term" value="C:vesicle membrane"/>
    <property type="evidence" value="ECO:0007669"/>
    <property type="project" value="InterPro"/>
</dbReference>
<sequence>MSDTGLSQNGQEHVSLCEALDRILNKGAVVVADLTISVADIDLIFINLQALVTSVETGRRLQQEAANEQRAVDTDDAG</sequence>
<dbReference type="RefSeq" id="WP_242477215.1">
    <property type="nucleotide sequence ID" value="NZ_NRSJ01000053.1"/>
</dbReference>
<dbReference type="PANTHER" id="PTHR35344">
    <property type="entry name" value="GAS VESICLE STRUCTURAL PROTEIN 2-RELATED"/>
    <property type="match status" value="1"/>
</dbReference>
<name>A0AAJ0XCG4_9GAMM</name>
<proteinExistence type="inferred from homology"/>
<reference evidence="4" key="1">
    <citation type="submission" date="2017-08" db="EMBL/GenBank/DDBJ databases">
        <authorList>
            <person name="Imhoff J.F."/>
            <person name="Rahn T."/>
            <person name="Kuenzel S."/>
            <person name="Neulinger S.C."/>
        </authorList>
    </citation>
    <scope>NUCLEOTIDE SEQUENCE</scope>
    <source>
        <strain evidence="4">DSM 11080</strain>
    </source>
</reference>
<comment type="caution">
    <text evidence="4">The sequence shown here is derived from an EMBL/GenBank/DDBJ whole genome shotgun (WGS) entry which is preliminary data.</text>
</comment>
<dbReference type="GO" id="GO:0031411">
    <property type="term" value="C:gas vesicle"/>
    <property type="evidence" value="ECO:0007669"/>
    <property type="project" value="UniProtKB-SubCell"/>
</dbReference>
<reference evidence="4" key="2">
    <citation type="journal article" date="2020" name="Microorganisms">
        <title>Osmotic Adaptation and Compatible Solute Biosynthesis of Phototrophic Bacteria as Revealed from Genome Analyses.</title>
        <authorList>
            <person name="Imhoff J.F."/>
            <person name="Rahn T."/>
            <person name="Kunzel S."/>
            <person name="Keller A."/>
            <person name="Neulinger S.C."/>
        </authorList>
    </citation>
    <scope>NUCLEOTIDE SEQUENCE</scope>
    <source>
        <strain evidence="4">DSM 11080</strain>
    </source>
</reference>
<evidence type="ECO:0000313" key="5">
    <source>
        <dbReference type="Proteomes" id="UP001296776"/>
    </source>
</evidence>
<dbReference type="PANTHER" id="PTHR35344:SF4">
    <property type="entry name" value="GAS VESICLE PROTEIN A1"/>
    <property type="match status" value="1"/>
</dbReference>
<evidence type="ECO:0000256" key="1">
    <source>
        <dbReference type="ARBA" id="ARBA00022987"/>
    </source>
</evidence>
<dbReference type="Proteomes" id="UP001296776">
    <property type="component" value="Unassembled WGS sequence"/>
</dbReference>